<comment type="caution">
    <text evidence="1">The sequence shown here is derived from an EMBL/GenBank/DDBJ whole genome shotgun (WGS) entry which is preliminary data.</text>
</comment>
<sequence>MLHNPHTIIRNQRLGSFRGTDKEEATVVADISFRFNCSIRFELGNNTSRLPFSYTILFFCNVSANLYLTSFSRKYKEVIPHLASKP</sequence>
<reference evidence="1 2" key="1">
    <citation type="submission" date="2019-07" db="EMBL/GenBank/DDBJ databases">
        <title>Whole genome shotgun sequence of Aneurinibacillus danicus NBRC 102444.</title>
        <authorList>
            <person name="Hosoyama A."/>
            <person name="Uohara A."/>
            <person name="Ohji S."/>
            <person name="Ichikawa N."/>
        </authorList>
    </citation>
    <scope>NUCLEOTIDE SEQUENCE [LARGE SCALE GENOMIC DNA]</scope>
    <source>
        <strain evidence="1 2">NBRC 102444</strain>
    </source>
</reference>
<evidence type="ECO:0000313" key="2">
    <source>
        <dbReference type="Proteomes" id="UP000321157"/>
    </source>
</evidence>
<proteinExistence type="predicted"/>
<organism evidence="1 2">
    <name type="scientific">Aneurinibacillus danicus</name>
    <dbReference type="NCBI Taxonomy" id="267746"/>
    <lineage>
        <taxon>Bacteria</taxon>
        <taxon>Bacillati</taxon>
        <taxon>Bacillota</taxon>
        <taxon>Bacilli</taxon>
        <taxon>Bacillales</taxon>
        <taxon>Paenibacillaceae</taxon>
        <taxon>Aneurinibacillus group</taxon>
        <taxon>Aneurinibacillus</taxon>
    </lineage>
</organism>
<protein>
    <submittedName>
        <fullName evidence="1">Uncharacterized protein</fullName>
    </submittedName>
</protein>
<keyword evidence="2" id="KW-1185">Reference proteome</keyword>
<evidence type="ECO:0000313" key="1">
    <source>
        <dbReference type="EMBL" id="GEN34328.1"/>
    </source>
</evidence>
<dbReference type="Proteomes" id="UP000321157">
    <property type="component" value="Unassembled WGS sequence"/>
</dbReference>
<gene>
    <name evidence="1" type="ORF">ADA01nite_17880</name>
</gene>
<accession>A0A511V8U9</accession>
<name>A0A511V8U9_9BACL</name>
<dbReference type="EMBL" id="BJXX01000072">
    <property type="protein sequence ID" value="GEN34328.1"/>
    <property type="molecule type" value="Genomic_DNA"/>
</dbReference>
<dbReference type="AlphaFoldDB" id="A0A511V8U9"/>